<evidence type="ECO:0000313" key="2">
    <source>
        <dbReference type="EMBL" id="MRH73376.1"/>
    </source>
</evidence>
<dbReference type="EMBL" id="WJPM01000001">
    <property type="protein sequence ID" value="MRH73376.1"/>
    <property type="molecule type" value="Genomic_DNA"/>
</dbReference>
<dbReference type="EMBL" id="WJPN01000001">
    <property type="protein sequence ID" value="MRG98833.1"/>
    <property type="molecule type" value="Genomic_DNA"/>
</dbReference>
<keyword evidence="3" id="KW-1185">Reference proteome</keyword>
<accession>A0A6N7Q3L2</accession>
<proteinExistence type="predicted"/>
<gene>
    <name evidence="1" type="ORF">GIY21_00840</name>
    <name evidence="2" type="ORF">GIY22_01930</name>
</gene>
<evidence type="ECO:0000313" key="3">
    <source>
        <dbReference type="Proteomes" id="UP000437931"/>
    </source>
</evidence>
<reference evidence="2" key="2">
    <citation type="journal article" date="2020" name="Plant Dis.">
        <title>A Grain Rot of Rice in Iran Caused by a Xanthomonas Strain Closely Related to X. sacchari.</title>
        <authorList>
            <person name="Mirghasempour S.A."/>
            <person name="Huang S."/>
            <person name="Studholme D.J."/>
            <person name="Brady C.L."/>
        </authorList>
    </citation>
    <scope>NUCLEOTIDE SEQUENCE</scope>
    <source>
        <strain evidence="2">SAM114</strain>
    </source>
</reference>
<name>A0A6N7Q3L2_9XANT</name>
<protein>
    <submittedName>
        <fullName evidence="1">Uncharacterized protein</fullName>
    </submittedName>
</protein>
<reference evidence="3 4" key="1">
    <citation type="submission" date="2019-11" db="EMBL/GenBank/DDBJ databases">
        <title>First report of rice panicle blight caused by Xanthomonas sp. in Iran.</title>
        <authorList>
            <person name="Mirghasempour S.A."/>
            <person name="Huang S."/>
            <person name="Brady C.L."/>
            <person name="Studholme D.J."/>
        </authorList>
    </citation>
    <scope>NUCLEOTIDE SEQUENCE [LARGE SCALE GENOMIC DNA]</scope>
    <source>
        <strain evidence="1 4">ASD011</strain>
        <strain evidence="3">SAM114</strain>
    </source>
</reference>
<dbReference type="Proteomes" id="UP000437931">
    <property type="component" value="Unassembled WGS sequence"/>
</dbReference>
<dbReference type="AlphaFoldDB" id="A0A6N7Q3L2"/>
<organism evidence="1 4">
    <name type="scientific">Xanthomonas sontii</name>
    <dbReference type="NCBI Taxonomy" id="2650745"/>
    <lineage>
        <taxon>Bacteria</taxon>
        <taxon>Pseudomonadati</taxon>
        <taxon>Pseudomonadota</taxon>
        <taxon>Gammaproteobacteria</taxon>
        <taxon>Lysobacterales</taxon>
        <taxon>Lysobacteraceae</taxon>
        <taxon>Xanthomonas</taxon>
    </lineage>
</organism>
<comment type="caution">
    <text evidence="1">The sequence shown here is derived from an EMBL/GenBank/DDBJ whole genome shotgun (WGS) entry which is preliminary data.</text>
</comment>
<sequence>MTDENRIITIYCGKPGQSIADAKVVDVHATPVGEHMAVHPSVGKPIPYTERWSATHIPTGRQMCVAPTKEAAIAAAEAFARLPIGWSTFTFEEAGSLPEALVQKIVAIKDMAARCDIKALKAAHA</sequence>
<dbReference type="Proteomes" id="UP000439314">
    <property type="component" value="Unassembled WGS sequence"/>
</dbReference>
<dbReference type="RefSeq" id="WP_153750336.1">
    <property type="nucleotide sequence ID" value="NZ_WJPM01000001.1"/>
</dbReference>
<evidence type="ECO:0000313" key="1">
    <source>
        <dbReference type="EMBL" id="MRG98833.1"/>
    </source>
</evidence>
<evidence type="ECO:0000313" key="4">
    <source>
        <dbReference type="Proteomes" id="UP000439314"/>
    </source>
</evidence>